<keyword evidence="2" id="KW-0732">Signal</keyword>
<dbReference type="CAZy" id="GH23">
    <property type="family name" value="Glycoside Hydrolase Family 23"/>
</dbReference>
<dbReference type="HOGENOM" id="CLU_065765_1_3_0"/>
<evidence type="ECO:0000256" key="2">
    <source>
        <dbReference type="SAM" id="SignalP"/>
    </source>
</evidence>
<proteinExistence type="inferred from homology"/>
<feature type="domain" description="Transglycosylase SLT" evidence="3">
    <location>
        <begin position="89"/>
        <end position="190"/>
    </location>
</feature>
<dbReference type="Pfam" id="PF01464">
    <property type="entry name" value="SLT"/>
    <property type="match status" value="1"/>
</dbReference>
<dbReference type="STRING" id="204669.Acid345_4037"/>
<dbReference type="CDD" id="cd00254">
    <property type="entry name" value="LT-like"/>
    <property type="match status" value="1"/>
</dbReference>
<evidence type="ECO:0000313" key="5">
    <source>
        <dbReference type="Proteomes" id="UP000002432"/>
    </source>
</evidence>
<dbReference type="InterPro" id="IPR023346">
    <property type="entry name" value="Lysozyme-like_dom_sf"/>
</dbReference>
<dbReference type="RefSeq" id="WP_011524836.1">
    <property type="nucleotide sequence ID" value="NC_008009.1"/>
</dbReference>
<protein>
    <submittedName>
        <fullName evidence="4">Lytic transglycosylase, catalytic</fullName>
    </submittedName>
</protein>
<dbReference type="AlphaFoldDB" id="Q1IJB3"/>
<keyword evidence="5" id="KW-1185">Reference proteome</keyword>
<dbReference type="InterPro" id="IPR008258">
    <property type="entry name" value="Transglycosylase_SLT_dom_1"/>
</dbReference>
<comment type="similarity">
    <text evidence="1">Belongs to the transglycosylase Slt family.</text>
</comment>
<dbReference type="Proteomes" id="UP000002432">
    <property type="component" value="Chromosome"/>
</dbReference>
<evidence type="ECO:0000259" key="3">
    <source>
        <dbReference type="Pfam" id="PF01464"/>
    </source>
</evidence>
<reference evidence="4 5" key="1">
    <citation type="journal article" date="2009" name="Appl. Environ. Microbiol.">
        <title>Three genomes from the phylum Acidobacteria provide insight into the lifestyles of these microorganisms in soils.</title>
        <authorList>
            <person name="Ward N.L."/>
            <person name="Challacombe J.F."/>
            <person name="Janssen P.H."/>
            <person name="Henrissat B."/>
            <person name="Coutinho P.M."/>
            <person name="Wu M."/>
            <person name="Xie G."/>
            <person name="Haft D.H."/>
            <person name="Sait M."/>
            <person name="Badger J."/>
            <person name="Barabote R.D."/>
            <person name="Bradley B."/>
            <person name="Brettin T.S."/>
            <person name="Brinkac L.M."/>
            <person name="Bruce D."/>
            <person name="Creasy T."/>
            <person name="Daugherty S.C."/>
            <person name="Davidsen T.M."/>
            <person name="DeBoy R.T."/>
            <person name="Detter J.C."/>
            <person name="Dodson R.J."/>
            <person name="Durkin A.S."/>
            <person name="Ganapathy A."/>
            <person name="Gwinn-Giglio M."/>
            <person name="Han C.S."/>
            <person name="Khouri H."/>
            <person name="Kiss H."/>
            <person name="Kothari S.P."/>
            <person name="Madupu R."/>
            <person name="Nelson K.E."/>
            <person name="Nelson W.C."/>
            <person name="Paulsen I."/>
            <person name="Penn K."/>
            <person name="Ren Q."/>
            <person name="Rosovitz M.J."/>
            <person name="Selengut J.D."/>
            <person name="Shrivastava S."/>
            <person name="Sullivan S.A."/>
            <person name="Tapia R."/>
            <person name="Thompson L.S."/>
            <person name="Watkins K.L."/>
            <person name="Yang Q."/>
            <person name="Yu C."/>
            <person name="Zafar N."/>
            <person name="Zhou L."/>
            <person name="Kuske C.R."/>
        </authorList>
    </citation>
    <scope>NUCLEOTIDE SEQUENCE [LARGE SCALE GENOMIC DNA]</scope>
    <source>
        <strain evidence="4 5">Ellin345</strain>
    </source>
</reference>
<feature type="chain" id="PRO_5004191554" evidence="2">
    <location>
        <begin position="21"/>
        <end position="233"/>
    </location>
</feature>
<dbReference type="Gene3D" id="1.10.530.10">
    <property type="match status" value="1"/>
</dbReference>
<dbReference type="SUPFAM" id="SSF53955">
    <property type="entry name" value="Lysozyme-like"/>
    <property type="match status" value="1"/>
</dbReference>
<dbReference type="eggNOG" id="COG0741">
    <property type="taxonomic scope" value="Bacteria"/>
</dbReference>
<dbReference type="EMBL" id="CP000360">
    <property type="protein sequence ID" value="ABF43037.1"/>
    <property type="molecule type" value="Genomic_DNA"/>
</dbReference>
<sequence length="233" mass="25042">MRKWLAAATMFFGATAFASAAELAVLQNGFTIRHERHEVVGETTRLYTGANAEDFIEVPTAQIASYAPDDTPAVAGPEAPKVIDLHAVIKDAGIRHGLDPDFIASVVHAESGYNVKAVSPKGAQGLMQLMPKTAAGLGVRDSFDPEANIEAGTKYLRALLDQYNGDVIKALAAYNAGVQRVAQYHGLPPFHETQAYVRRIVVEYNRKKAEQRKVAAKTQALAKKPAVATASSQ</sequence>
<feature type="signal peptide" evidence="2">
    <location>
        <begin position="1"/>
        <end position="20"/>
    </location>
</feature>
<name>Q1IJB3_KORVE</name>
<dbReference type="PANTHER" id="PTHR37423:SF2">
    <property type="entry name" value="MEMBRANE-BOUND LYTIC MUREIN TRANSGLYCOSYLASE C"/>
    <property type="match status" value="1"/>
</dbReference>
<evidence type="ECO:0000256" key="1">
    <source>
        <dbReference type="ARBA" id="ARBA00007734"/>
    </source>
</evidence>
<dbReference type="EnsemblBacteria" id="ABF43037">
    <property type="protein sequence ID" value="ABF43037"/>
    <property type="gene ID" value="Acid345_4037"/>
</dbReference>
<evidence type="ECO:0000313" key="4">
    <source>
        <dbReference type="EMBL" id="ABF43037.1"/>
    </source>
</evidence>
<gene>
    <name evidence="4" type="ordered locus">Acid345_4037</name>
</gene>
<dbReference type="KEGG" id="aba:Acid345_4037"/>
<dbReference type="PANTHER" id="PTHR37423">
    <property type="entry name" value="SOLUBLE LYTIC MUREIN TRANSGLYCOSYLASE-RELATED"/>
    <property type="match status" value="1"/>
</dbReference>
<organism evidence="4 5">
    <name type="scientific">Koribacter versatilis (strain Ellin345)</name>
    <dbReference type="NCBI Taxonomy" id="204669"/>
    <lineage>
        <taxon>Bacteria</taxon>
        <taxon>Pseudomonadati</taxon>
        <taxon>Acidobacteriota</taxon>
        <taxon>Terriglobia</taxon>
        <taxon>Terriglobales</taxon>
        <taxon>Candidatus Korobacteraceae</taxon>
        <taxon>Candidatus Korobacter</taxon>
    </lineage>
</organism>
<accession>Q1IJB3</accession>